<reference evidence="9" key="1">
    <citation type="submission" date="2020-10" db="EMBL/GenBank/DDBJ databases">
        <authorList>
            <person name="Gilroy R."/>
        </authorList>
    </citation>
    <scope>NUCLEOTIDE SEQUENCE</scope>
    <source>
        <strain evidence="9">4920</strain>
    </source>
</reference>
<comment type="similarity">
    <text evidence="2">Belongs to the autoinducer-2 exporter (AI-2E) (TC 2.A.86) family.</text>
</comment>
<keyword evidence="5 8" id="KW-0812">Transmembrane</keyword>
<evidence type="ECO:0000256" key="8">
    <source>
        <dbReference type="SAM" id="Phobius"/>
    </source>
</evidence>
<gene>
    <name evidence="9" type="ORF">IAC74_00660</name>
</gene>
<dbReference type="PANTHER" id="PTHR21716">
    <property type="entry name" value="TRANSMEMBRANE PROTEIN"/>
    <property type="match status" value="1"/>
</dbReference>
<comment type="caution">
    <text evidence="9">The sequence shown here is derived from an EMBL/GenBank/DDBJ whole genome shotgun (WGS) entry which is preliminary data.</text>
</comment>
<dbReference type="PANTHER" id="PTHR21716:SF53">
    <property type="entry name" value="PERMEASE PERM-RELATED"/>
    <property type="match status" value="1"/>
</dbReference>
<proteinExistence type="inferred from homology"/>
<dbReference type="GO" id="GO:0055085">
    <property type="term" value="P:transmembrane transport"/>
    <property type="evidence" value="ECO:0007669"/>
    <property type="project" value="TreeGrafter"/>
</dbReference>
<name>A0A9D1NF90_9FIRM</name>
<keyword evidence="3" id="KW-0813">Transport</keyword>
<feature type="transmembrane region" description="Helical" evidence="8">
    <location>
        <begin position="296"/>
        <end position="314"/>
    </location>
</feature>
<feature type="transmembrane region" description="Helical" evidence="8">
    <location>
        <begin position="263"/>
        <end position="284"/>
    </location>
</feature>
<feature type="transmembrane region" description="Helical" evidence="8">
    <location>
        <begin position="145"/>
        <end position="171"/>
    </location>
</feature>
<feature type="transmembrane region" description="Helical" evidence="8">
    <location>
        <begin position="206"/>
        <end position="227"/>
    </location>
</feature>
<feature type="transmembrane region" description="Helical" evidence="8">
    <location>
        <begin position="59"/>
        <end position="80"/>
    </location>
</feature>
<evidence type="ECO:0000256" key="5">
    <source>
        <dbReference type="ARBA" id="ARBA00022692"/>
    </source>
</evidence>
<evidence type="ECO:0000256" key="1">
    <source>
        <dbReference type="ARBA" id="ARBA00004651"/>
    </source>
</evidence>
<feature type="transmembrane region" description="Helical" evidence="8">
    <location>
        <begin position="239"/>
        <end position="257"/>
    </location>
</feature>
<dbReference type="Pfam" id="PF01594">
    <property type="entry name" value="AI-2E_transport"/>
    <property type="match status" value="1"/>
</dbReference>
<protein>
    <submittedName>
        <fullName evidence="9">AI-2E family transporter</fullName>
    </submittedName>
</protein>
<dbReference type="AlphaFoldDB" id="A0A9D1NF90"/>
<feature type="non-terminal residue" evidence="9">
    <location>
        <position position="1"/>
    </location>
</feature>
<evidence type="ECO:0000256" key="6">
    <source>
        <dbReference type="ARBA" id="ARBA00022989"/>
    </source>
</evidence>
<evidence type="ECO:0000256" key="3">
    <source>
        <dbReference type="ARBA" id="ARBA00022448"/>
    </source>
</evidence>
<keyword evidence="4" id="KW-1003">Cell membrane</keyword>
<evidence type="ECO:0000313" key="9">
    <source>
        <dbReference type="EMBL" id="HIV02054.1"/>
    </source>
</evidence>
<accession>A0A9D1NF90</accession>
<reference evidence="9" key="2">
    <citation type="journal article" date="2021" name="PeerJ">
        <title>Extensive microbial diversity within the chicken gut microbiome revealed by metagenomics and culture.</title>
        <authorList>
            <person name="Gilroy R."/>
            <person name="Ravi A."/>
            <person name="Getino M."/>
            <person name="Pursley I."/>
            <person name="Horton D.L."/>
            <person name="Alikhan N.F."/>
            <person name="Baker D."/>
            <person name="Gharbi K."/>
            <person name="Hall N."/>
            <person name="Watson M."/>
            <person name="Adriaenssens E.M."/>
            <person name="Foster-Nyarko E."/>
            <person name="Jarju S."/>
            <person name="Secka A."/>
            <person name="Antonio M."/>
            <person name="Oren A."/>
            <person name="Chaudhuri R.R."/>
            <person name="La Ragione R."/>
            <person name="Hildebrand F."/>
            <person name="Pallen M.J."/>
        </authorList>
    </citation>
    <scope>NUCLEOTIDE SEQUENCE</scope>
    <source>
        <strain evidence="9">4920</strain>
    </source>
</reference>
<comment type="subcellular location">
    <subcellularLocation>
        <location evidence="1">Cell membrane</location>
        <topology evidence="1">Multi-pass membrane protein</topology>
    </subcellularLocation>
</comment>
<feature type="transmembrane region" description="Helical" evidence="8">
    <location>
        <begin position="183"/>
        <end position="200"/>
    </location>
</feature>
<organism evidence="9 10">
    <name type="scientific">Candidatus Aphodoplasma excrementigallinarum</name>
    <dbReference type="NCBI Taxonomy" id="2840673"/>
    <lineage>
        <taxon>Bacteria</taxon>
        <taxon>Bacillati</taxon>
        <taxon>Bacillota</taxon>
        <taxon>Clostridia</taxon>
        <taxon>Eubacteriales</taxon>
        <taxon>Candidatus Aphodoplasma</taxon>
    </lineage>
</organism>
<evidence type="ECO:0000313" key="10">
    <source>
        <dbReference type="Proteomes" id="UP000886743"/>
    </source>
</evidence>
<dbReference type="EMBL" id="DVOF01000016">
    <property type="protein sequence ID" value="HIV02054.1"/>
    <property type="molecule type" value="Genomic_DNA"/>
</dbReference>
<evidence type="ECO:0000256" key="2">
    <source>
        <dbReference type="ARBA" id="ARBA00009773"/>
    </source>
</evidence>
<feature type="transmembrane region" description="Helical" evidence="8">
    <location>
        <begin position="12"/>
        <end position="34"/>
    </location>
</feature>
<dbReference type="Proteomes" id="UP000886743">
    <property type="component" value="Unassembled WGS sequence"/>
</dbReference>
<feature type="transmembrane region" description="Helical" evidence="8">
    <location>
        <begin position="320"/>
        <end position="338"/>
    </location>
</feature>
<keyword evidence="7 8" id="KW-0472">Membrane</keyword>
<dbReference type="GO" id="GO:0005886">
    <property type="term" value="C:plasma membrane"/>
    <property type="evidence" value="ECO:0007669"/>
    <property type="project" value="UniProtKB-SubCell"/>
</dbReference>
<keyword evidence="6 8" id="KW-1133">Transmembrane helix</keyword>
<evidence type="ECO:0000256" key="7">
    <source>
        <dbReference type="ARBA" id="ARBA00023136"/>
    </source>
</evidence>
<sequence length="354" mass="38921">LNMNATMSFLGWVFAILNPFIIGLVIAFVINIIMTKLEANIFKFLDKPKFKLWHKMKRGVCLTLSFLLIILVITALLFFIGPQLADSVRTLSNNIPSYISYLQELTNDVLAYFDLSADELGIFAIDWRDAFNKAADFLASVSPGVITFASGFTSAVFNFFMGLIFAVYLLTGKEKLILNFKRLLYAYLPESKVNTFLSVGDMTNSIFTGFVVGQLTEAVILGTMYFIGTSIFRMPYAPLISVLMAVCSLIPMFGPIIGAVPSAFILLMVNPNLAIIFVVMAVVFQQIEGNFIYPRVVGSSVGLPGIWVLFAILVGGSLLGGFGMILAVPVASVLYALLKKSVGDRLRGKNMRIE</sequence>
<evidence type="ECO:0000256" key="4">
    <source>
        <dbReference type="ARBA" id="ARBA00022475"/>
    </source>
</evidence>
<dbReference type="InterPro" id="IPR002549">
    <property type="entry name" value="AI-2E-like"/>
</dbReference>